<feature type="region of interest" description="Disordered" evidence="1">
    <location>
        <begin position="1"/>
        <end position="20"/>
    </location>
</feature>
<evidence type="ECO:0000313" key="2">
    <source>
        <dbReference type="EMBL" id="TFK48732.1"/>
    </source>
</evidence>
<gene>
    <name evidence="2" type="ORF">OE88DRAFT_1737506</name>
</gene>
<proteinExistence type="predicted"/>
<accession>A0A5C3MV88</accession>
<reference evidence="2 3" key="1">
    <citation type="journal article" date="2019" name="Nat. Ecol. Evol.">
        <title>Megaphylogeny resolves global patterns of mushroom evolution.</title>
        <authorList>
            <person name="Varga T."/>
            <person name="Krizsan K."/>
            <person name="Foldi C."/>
            <person name="Dima B."/>
            <person name="Sanchez-Garcia M."/>
            <person name="Sanchez-Ramirez S."/>
            <person name="Szollosi G.J."/>
            <person name="Szarkandi J.G."/>
            <person name="Papp V."/>
            <person name="Albert L."/>
            <person name="Andreopoulos W."/>
            <person name="Angelini C."/>
            <person name="Antonin V."/>
            <person name="Barry K.W."/>
            <person name="Bougher N.L."/>
            <person name="Buchanan P."/>
            <person name="Buyck B."/>
            <person name="Bense V."/>
            <person name="Catcheside P."/>
            <person name="Chovatia M."/>
            <person name="Cooper J."/>
            <person name="Damon W."/>
            <person name="Desjardin D."/>
            <person name="Finy P."/>
            <person name="Geml J."/>
            <person name="Haridas S."/>
            <person name="Hughes K."/>
            <person name="Justo A."/>
            <person name="Karasinski D."/>
            <person name="Kautmanova I."/>
            <person name="Kiss B."/>
            <person name="Kocsube S."/>
            <person name="Kotiranta H."/>
            <person name="LaButti K.M."/>
            <person name="Lechner B.E."/>
            <person name="Liimatainen K."/>
            <person name="Lipzen A."/>
            <person name="Lukacs Z."/>
            <person name="Mihaltcheva S."/>
            <person name="Morgado L.N."/>
            <person name="Niskanen T."/>
            <person name="Noordeloos M.E."/>
            <person name="Ohm R.A."/>
            <person name="Ortiz-Santana B."/>
            <person name="Ovrebo C."/>
            <person name="Racz N."/>
            <person name="Riley R."/>
            <person name="Savchenko A."/>
            <person name="Shiryaev A."/>
            <person name="Soop K."/>
            <person name="Spirin V."/>
            <person name="Szebenyi C."/>
            <person name="Tomsovsky M."/>
            <person name="Tulloss R.E."/>
            <person name="Uehling J."/>
            <person name="Grigoriev I.V."/>
            <person name="Vagvolgyi C."/>
            <person name="Papp T."/>
            <person name="Martin F.M."/>
            <person name="Miettinen O."/>
            <person name="Hibbett D.S."/>
            <person name="Nagy L.G."/>
        </authorList>
    </citation>
    <scope>NUCLEOTIDE SEQUENCE [LARGE SCALE GENOMIC DNA]</scope>
    <source>
        <strain evidence="2 3">OMC1185</strain>
    </source>
</reference>
<feature type="region of interest" description="Disordered" evidence="1">
    <location>
        <begin position="257"/>
        <end position="456"/>
    </location>
</feature>
<feature type="compositionally biased region" description="Polar residues" evidence="1">
    <location>
        <begin position="155"/>
        <end position="168"/>
    </location>
</feature>
<keyword evidence="3" id="KW-1185">Reference proteome</keyword>
<evidence type="ECO:0000313" key="3">
    <source>
        <dbReference type="Proteomes" id="UP000305948"/>
    </source>
</evidence>
<sequence length="650" mass="71317">MAALTATAQSALHPGPSWDETIVPTLRKRLEDESRMLSNRLSQASLGDDGYAPNYYQFSPQTTSTPLRSPSISERPSAIPRPSLSQARPSDVRAQSPPSHFKRARTKSTPQVYDGLPSRSSPSPEMPPTVNGRPTRIPVSPRARSPSASSHFSSNLSDPSASPTTPKPKQNGYAMPPVNEASRSSVNISKQPSPNASGIMNEEPPFVGEQSSLRSSMDSEEHPYEHWYRGDYSRNGGVGELRVGRRQEMLEIASYGHSLRKMPSKSEGRTSRADTEATAGRRRRAESFGARGSLYFGEEAAGMVLDEPPLTDFEDEDEMSAEGGISMNSRAGVSSPSLLSEERTSAKPITSTPSRIPARRTPPVNGTRSASGSSSTTQLNGPKPRAPHLPTPPSTRPRVHSAAASTKRRAKSPAVSAPPSSAKKAKQVKTAPRTLREEESRRSIAEYPIPKDGDADMSYAIPVWTQPKAKGNWDEVVLPVVARKKGLHGLYEEADGNTPQKKPEEAEPAPAPGTFGFDYSKYKPPRTDLTGDDIPMDEFGRSYREDQEDQSEWHGEPESGPAMSQIDVNEEMERERERARMRLNPQRAAESPVPFARYHSPNEQETMSANGHPPQAQPQVEMQVFAEQEKRRRQQEEEEEAGGCCKCVIM</sequence>
<evidence type="ECO:0000256" key="1">
    <source>
        <dbReference type="SAM" id="MobiDB-lite"/>
    </source>
</evidence>
<name>A0A5C3MV88_9AGAM</name>
<feature type="compositionally biased region" description="Basic and acidic residues" evidence="1">
    <location>
        <begin position="434"/>
        <end position="454"/>
    </location>
</feature>
<feature type="compositionally biased region" description="Basic and acidic residues" evidence="1">
    <location>
        <begin position="264"/>
        <end position="275"/>
    </location>
</feature>
<feature type="region of interest" description="Disordered" evidence="1">
    <location>
        <begin position="41"/>
        <end position="220"/>
    </location>
</feature>
<feature type="compositionally biased region" description="Basic and acidic residues" evidence="1">
    <location>
        <begin position="571"/>
        <end position="580"/>
    </location>
</feature>
<feature type="compositionally biased region" description="Polar residues" evidence="1">
    <location>
        <begin position="326"/>
        <end position="338"/>
    </location>
</feature>
<dbReference type="EMBL" id="ML213518">
    <property type="protein sequence ID" value="TFK48732.1"/>
    <property type="molecule type" value="Genomic_DNA"/>
</dbReference>
<feature type="compositionally biased region" description="Basic and acidic residues" evidence="1">
    <location>
        <begin position="538"/>
        <end position="557"/>
    </location>
</feature>
<protein>
    <submittedName>
        <fullName evidence="2">Uncharacterized protein</fullName>
    </submittedName>
</protein>
<feature type="compositionally biased region" description="Polar residues" evidence="1">
    <location>
        <begin position="56"/>
        <end position="74"/>
    </location>
</feature>
<dbReference type="OrthoDB" id="3363891at2759"/>
<feature type="region of interest" description="Disordered" evidence="1">
    <location>
        <begin position="491"/>
        <end position="650"/>
    </location>
</feature>
<dbReference type="Proteomes" id="UP000305948">
    <property type="component" value="Unassembled WGS sequence"/>
</dbReference>
<feature type="compositionally biased region" description="Polar residues" evidence="1">
    <location>
        <begin position="1"/>
        <end position="10"/>
    </location>
</feature>
<feature type="compositionally biased region" description="Polar residues" evidence="1">
    <location>
        <begin position="181"/>
        <end position="198"/>
    </location>
</feature>
<organism evidence="2 3">
    <name type="scientific">Heliocybe sulcata</name>
    <dbReference type="NCBI Taxonomy" id="5364"/>
    <lineage>
        <taxon>Eukaryota</taxon>
        <taxon>Fungi</taxon>
        <taxon>Dikarya</taxon>
        <taxon>Basidiomycota</taxon>
        <taxon>Agaricomycotina</taxon>
        <taxon>Agaricomycetes</taxon>
        <taxon>Gloeophyllales</taxon>
        <taxon>Gloeophyllaceae</taxon>
        <taxon>Heliocybe</taxon>
    </lineage>
</organism>
<feature type="compositionally biased region" description="Low complexity" evidence="1">
    <location>
        <begin position="140"/>
        <end position="154"/>
    </location>
</feature>
<feature type="compositionally biased region" description="Low complexity" evidence="1">
    <location>
        <begin position="366"/>
        <end position="377"/>
    </location>
</feature>
<feature type="compositionally biased region" description="Low complexity" evidence="1">
    <location>
        <begin position="412"/>
        <end position="422"/>
    </location>
</feature>
<dbReference type="AlphaFoldDB" id="A0A5C3MV88"/>